<evidence type="ECO:0000313" key="1">
    <source>
        <dbReference type="EMBL" id="GKX68281.1"/>
    </source>
</evidence>
<evidence type="ECO:0000313" key="2">
    <source>
        <dbReference type="Proteomes" id="UP001058074"/>
    </source>
</evidence>
<sequence length="251" mass="28049">MSQITLRNVTKKYYTVDEETIAIKNVNLDIEAGEMIAIMGPSGSGKTTLLNIIGCLDNHCLEGSKLLNTKQGSYMLNGREVRSLSKDELAAIRNKTIGFVFQQFALIEGYTIMENLEIPLIYSNLHDKKHKRSIKEIRTIILEILDKLNIKNHANKYPSQLSGGQQQRVAIARALITNPDILIADEPTGALDQKTGEEVIRMLKQVNEEGKTVIIVTHDEKIAAHCKRRIDILDGEVVSDRCYALNSSSET</sequence>
<organism evidence="1 2">
    <name type="scientific">Inconstantimicrobium mannanitabidum</name>
    <dbReference type="NCBI Taxonomy" id="1604901"/>
    <lineage>
        <taxon>Bacteria</taxon>
        <taxon>Bacillati</taxon>
        <taxon>Bacillota</taxon>
        <taxon>Clostridia</taxon>
        <taxon>Eubacteriales</taxon>
        <taxon>Clostridiaceae</taxon>
        <taxon>Inconstantimicrobium</taxon>
    </lineage>
</organism>
<dbReference type="Proteomes" id="UP001058074">
    <property type="component" value="Unassembled WGS sequence"/>
</dbReference>
<keyword evidence="1" id="KW-0547">Nucleotide-binding</keyword>
<keyword evidence="1" id="KW-0067">ATP-binding</keyword>
<accession>A0ACB5RGQ7</accession>
<reference evidence="1" key="1">
    <citation type="journal article" date="2025" name="Int. J. Syst. Evol. Microbiol.">
        <title>Inconstantimicrobium mannanitabidum sp. nov., a novel member of the family Clostridiaceae isolated from anoxic soil under the treatment of reductive soil disinfestation.</title>
        <authorList>
            <person name="Ueki A."/>
            <person name="Tonouchi A."/>
            <person name="Honma S."/>
            <person name="Kaku N."/>
            <person name="Ueki K."/>
        </authorList>
    </citation>
    <scope>NUCLEOTIDE SEQUENCE</scope>
    <source>
        <strain evidence="1">TW13</strain>
    </source>
</reference>
<keyword evidence="2" id="KW-1185">Reference proteome</keyword>
<proteinExistence type="predicted"/>
<comment type="caution">
    <text evidence="1">The sequence shown here is derived from an EMBL/GenBank/DDBJ whole genome shotgun (WGS) entry which is preliminary data.</text>
</comment>
<name>A0ACB5RGQ7_9CLOT</name>
<gene>
    <name evidence="1" type="ORF">rsdtw13_35390</name>
</gene>
<protein>
    <submittedName>
        <fullName evidence="1">ABC transporter ATP-binding protein</fullName>
    </submittedName>
</protein>
<dbReference type="EMBL" id="BROD01000001">
    <property type="protein sequence ID" value="GKX68281.1"/>
    <property type="molecule type" value="Genomic_DNA"/>
</dbReference>